<evidence type="ECO:0000313" key="2">
    <source>
        <dbReference type="EMBL" id="GAA4262233.1"/>
    </source>
</evidence>
<comment type="caution">
    <text evidence="2">The sequence shown here is derived from an EMBL/GenBank/DDBJ whole genome shotgun (WGS) entry which is preliminary data.</text>
</comment>
<dbReference type="PANTHER" id="PTHR39426:SF1">
    <property type="entry name" value="HOMOLOGY TO DEATH-ON-CURING PROTEIN OF PHAGE P1"/>
    <property type="match status" value="1"/>
</dbReference>
<reference evidence="3" key="1">
    <citation type="journal article" date="2019" name="Int. J. Syst. Evol. Microbiol.">
        <title>The Global Catalogue of Microorganisms (GCM) 10K type strain sequencing project: providing services to taxonomists for standard genome sequencing and annotation.</title>
        <authorList>
            <consortium name="The Broad Institute Genomics Platform"/>
            <consortium name="The Broad Institute Genome Sequencing Center for Infectious Disease"/>
            <person name="Wu L."/>
            <person name="Ma J."/>
        </authorList>
    </citation>
    <scope>NUCLEOTIDE SEQUENCE [LARGE SCALE GENOMIC DNA]</scope>
    <source>
        <strain evidence="3">JCM 17441</strain>
    </source>
</reference>
<dbReference type="InterPro" id="IPR006440">
    <property type="entry name" value="Doc"/>
</dbReference>
<dbReference type="RefSeq" id="WP_345139632.1">
    <property type="nucleotide sequence ID" value="NZ_BAABAT010000050.1"/>
</dbReference>
<dbReference type="Proteomes" id="UP001500620">
    <property type="component" value="Unassembled WGS sequence"/>
</dbReference>
<proteinExistence type="predicted"/>
<dbReference type="InterPro" id="IPR053737">
    <property type="entry name" value="Type_II_TA_Toxin"/>
</dbReference>
<sequence>MTVYLDVDDLLVIAAAVIGSPAKVRDYGLLSSAAARPQTNVFGQEAYPDPASKTAALLHSLCANHALIDGNKRLAWASAVTFVVLNTGSGVPDVNVDDAEAMMLAVAQGNLLEVSDIAADLRRLGVVN</sequence>
<dbReference type="PROSITE" id="PS51459">
    <property type="entry name" value="FIDO"/>
    <property type="match status" value="1"/>
</dbReference>
<name>A0ABP8DRA1_9ACTN</name>
<dbReference type="PANTHER" id="PTHR39426">
    <property type="entry name" value="HOMOLOGY TO DEATH-ON-CURING PROTEIN OF PHAGE P1"/>
    <property type="match status" value="1"/>
</dbReference>
<dbReference type="EMBL" id="BAABAT010000050">
    <property type="protein sequence ID" value="GAA4262233.1"/>
    <property type="molecule type" value="Genomic_DNA"/>
</dbReference>
<accession>A0ABP8DRA1</accession>
<gene>
    <name evidence="2" type="ORF">GCM10022255_098160</name>
</gene>
<dbReference type="Gene3D" id="1.20.120.1870">
    <property type="entry name" value="Fic/DOC protein, Fido domain"/>
    <property type="match status" value="1"/>
</dbReference>
<organism evidence="2 3">
    <name type="scientific">Dactylosporangium darangshiense</name>
    <dbReference type="NCBI Taxonomy" id="579108"/>
    <lineage>
        <taxon>Bacteria</taxon>
        <taxon>Bacillati</taxon>
        <taxon>Actinomycetota</taxon>
        <taxon>Actinomycetes</taxon>
        <taxon>Micromonosporales</taxon>
        <taxon>Micromonosporaceae</taxon>
        <taxon>Dactylosporangium</taxon>
    </lineage>
</organism>
<evidence type="ECO:0000259" key="1">
    <source>
        <dbReference type="PROSITE" id="PS51459"/>
    </source>
</evidence>
<protein>
    <submittedName>
        <fullName evidence="2">Type II toxin-antitoxin system death-on-curing family toxin</fullName>
    </submittedName>
</protein>
<feature type="domain" description="Fido" evidence="1">
    <location>
        <begin position="5"/>
        <end position="123"/>
    </location>
</feature>
<keyword evidence="3" id="KW-1185">Reference proteome</keyword>
<evidence type="ECO:0000313" key="3">
    <source>
        <dbReference type="Proteomes" id="UP001500620"/>
    </source>
</evidence>
<dbReference type="Pfam" id="PF02661">
    <property type="entry name" value="Fic"/>
    <property type="match status" value="1"/>
</dbReference>
<dbReference type="InterPro" id="IPR003812">
    <property type="entry name" value="Fido"/>
</dbReference>